<dbReference type="Proteomes" id="UP000030693">
    <property type="component" value="Unassembled WGS sequence"/>
</dbReference>
<evidence type="ECO:0000313" key="3">
    <source>
        <dbReference type="Proteomes" id="UP000030693"/>
    </source>
</evidence>
<gene>
    <name evidence="2" type="ORF">H696_01009</name>
</gene>
<reference evidence="2" key="1">
    <citation type="submission" date="2013-04" db="EMBL/GenBank/DDBJ databases">
        <title>The Genome Sequence of Fonticula alba ATCC 38817.</title>
        <authorList>
            <consortium name="The Broad Institute Genomics Platform"/>
            <person name="Russ C."/>
            <person name="Cuomo C."/>
            <person name="Burger G."/>
            <person name="Gray M.W."/>
            <person name="Holland P.W.H."/>
            <person name="King N."/>
            <person name="Lang F.B.F."/>
            <person name="Roger A.J."/>
            <person name="Ruiz-Trillo I."/>
            <person name="Brown M."/>
            <person name="Walker B."/>
            <person name="Young S."/>
            <person name="Zeng Q."/>
            <person name="Gargeya S."/>
            <person name="Fitzgerald M."/>
            <person name="Haas B."/>
            <person name="Abouelleil A."/>
            <person name="Allen A.W."/>
            <person name="Alvarado L."/>
            <person name="Arachchi H.M."/>
            <person name="Berlin A.M."/>
            <person name="Chapman S.B."/>
            <person name="Gainer-Dewar J."/>
            <person name="Goldberg J."/>
            <person name="Griggs A."/>
            <person name="Gujja S."/>
            <person name="Hansen M."/>
            <person name="Howarth C."/>
            <person name="Imamovic A."/>
            <person name="Ireland A."/>
            <person name="Larimer J."/>
            <person name="McCowan C."/>
            <person name="Murphy C."/>
            <person name="Pearson M."/>
            <person name="Poon T.W."/>
            <person name="Priest M."/>
            <person name="Roberts A."/>
            <person name="Saif S."/>
            <person name="Shea T."/>
            <person name="Sisk P."/>
            <person name="Sykes S."/>
            <person name="Wortman J."/>
            <person name="Nusbaum C."/>
            <person name="Birren B."/>
        </authorList>
    </citation>
    <scope>NUCLEOTIDE SEQUENCE [LARGE SCALE GENOMIC DNA]</scope>
    <source>
        <strain evidence="2">ATCC 38817</strain>
    </source>
</reference>
<proteinExistence type="predicted"/>
<sequence>MPPEGVVRALHRPKCGPSLAPRRGFPARSVRLGFYLSRRSGGLAGLEAHRSPAMRTASRPLPSWPRHQRRRDLDHSPFLRAWGPYVRTSHPPSKPRAKTSNSRRLSVKLTPCKPPPPRVQERRSR</sequence>
<evidence type="ECO:0000313" key="2">
    <source>
        <dbReference type="EMBL" id="KCV73470.1"/>
    </source>
</evidence>
<protein>
    <submittedName>
        <fullName evidence="2">Uncharacterized protein</fullName>
    </submittedName>
</protein>
<name>A0A058ZGH5_FONAL</name>
<dbReference type="AlphaFoldDB" id="A0A058ZGH5"/>
<dbReference type="RefSeq" id="XP_009493171.1">
    <property type="nucleotide sequence ID" value="XM_009494896.1"/>
</dbReference>
<dbReference type="GeneID" id="20525734"/>
<accession>A0A058ZGH5</accession>
<dbReference type="EMBL" id="KB932201">
    <property type="protein sequence ID" value="KCV73470.1"/>
    <property type="molecule type" value="Genomic_DNA"/>
</dbReference>
<feature type="region of interest" description="Disordered" evidence="1">
    <location>
        <begin position="46"/>
        <end position="125"/>
    </location>
</feature>
<organism evidence="2">
    <name type="scientific">Fonticula alba</name>
    <name type="common">Slime mold</name>
    <dbReference type="NCBI Taxonomy" id="691883"/>
    <lineage>
        <taxon>Eukaryota</taxon>
        <taxon>Rotosphaerida</taxon>
        <taxon>Fonticulaceae</taxon>
        <taxon>Fonticula</taxon>
    </lineage>
</organism>
<keyword evidence="3" id="KW-1185">Reference proteome</keyword>
<evidence type="ECO:0000256" key="1">
    <source>
        <dbReference type="SAM" id="MobiDB-lite"/>
    </source>
</evidence>